<dbReference type="GO" id="GO:0004673">
    <property type="term" value="F:protein histidine kinase activity"/>
    <property type="evidence" value="ECO:0007669"/>
    <property type="project" value="UniProtKB-EC"/>
</dbReference>
<protein>
    <recommendedName>
        <fullName evidence="2">histidine kinase</fullName>
        <ecNumber evidence="2">2.7.13.3</ecNumber>
    </recommendedName>
</protein>
<dbReference type="InterPro" id="IPR003594">
    <property type="entry name" value="HATPase_dom"/>
</dbReference>
<feature type="compositionally biased region" description="Low complexity" evidence="7">
    <location>
        <begin position="441"/>
        <end position="451"/>
    </location>
</feature>
<proteinExistence type="predicted"/>
<dbReference type="AlphaFoldDB" id="A0A927EZT8"/>
<comment type="catalytic activity">
    <reaction evidence="1">
        <text>ATP + protein L-histidine = ADP + protein N-phospho-L-histidine.</text>
        <dbReference type="EC" id="2.7.13.3"/>
    </reaction>
</comment>
<dbReference type="SUPFAM" id="SSF55874">
    <property type="entry name" value="ATPase domain of HSP90 chaperone/DNA topoisomerase II/histidine kinase"/>
    <property type="match status" value="1"/>
</dbReference>
<dbReference type="GO" id="GO:0000160">
    <property type="term" value="P:phosphorelay signal transduction system"/>
    <property type="evidence" value="ECO:0007669"/>
    <property type="project" value="TreeGrafter"/>
</dbReference>
<evidence type="ECO:0000256" key="4">
    <source>
        <dbReference type="ARBA" id="ARBA00022679"/>
    </source>
</evidence>
<feature type="compositionally biased region" description="Low complexity" evidence="7">
    <location>
        <begin position="383"/>
        <end position="403"/>
    </location>
</feature>
<comment type="caution">
    <text evidence="10">The sequence shown here is derived from an EMBL/GenBank/DDBJ whole genome shotgun (WGS) entry which is preliminary data.</text>
</comment>
<dbReference type="Gene3D" id="3.30.565.10">
    <property type="entry name" value="Histidine kinase-like ATPase, C-terminal domain"/>
    <property type="match status" value="1"/>
</dbReference>
<evidence type="ECO:0000256" key="6">
    <source>
        <dbReference type="SAM" id="Coils"/>
    </source>
</evidence>
<dbReference type="Pfam" id="PF02518">
    <property type="entry name" value="HATPase_c"/>
    <property type="match status" value="1"/>
</dbReference>
<keyword evidence="11" id="KW-1185">Reference proteome</keyword>
<keyword evidence="8" id="KW-0472">Membrane</keyword>
<feature type="domain" description="Histidine kinase/HSP90-like ATPase" evidence="9">
    <location>
        <begin position="263"/>
        <end position="374"/>
    </location>
</feature>
<feature type="coiled-coil region" evidence="6">
    <location>
        <begin position="76"/>
        <end position="103"/>
    </location>
</feature>
<dbReference type="InterPro" id="IPR036890">
    <property type="entry name" value="HATPase_C_sf"/>
</dbReference>
<evidence type="ECO:0000256" key="5">
    <source>
        <dbReference type="ARBA" id="ARBA00022777"/>
    </source>
</evidence>
<keyword evidence="3" id="KW-0597">Phosphoprotein</keyword>
<feature type="region of interest" description="Disordered" evidence="7">
    <location>
        <begin position="381"/>
        <end position="515"/>
    </location>
</feature>
<keyword evidence="8" id="KW-0812">Transmembrane</keyword>
<keyword evidence="5 10" id="KW-0418">Kinase</keyword>
<keyword evidence="8" id="KW-1133">Transmembrane helix</keyword>
<dbReference type="PANTHER" id="PTHR45436">
    <property type="entry name" value="SENSOR HISTIDINE KINASE YKOH"/>
    <property type="match status" value="1"/>
</dbReference>
<organism evidence="10 11">
    <name type="scientific">Streptomyces chumphonensis</name>
    <dbReference type="NCBI Taxonomy" id="1214925"/>
    <lineage>
        <taxon>Bacteria</taxon>
        <taxon>Bacillati</taxon>
        <taxon>Actinomycetota</taxon>
        <taxon>Actinomycetes</taxon>
        <taxon>Kitasatosporales</taxon>
        <taxon>Streptomycetaceae</taxon>
        <taxon>Streptomyces</taxon>
    </lineage>
</organism>
<dbReference type="Proteomes" id="UP000632289">
    <property type="component" value="Unassembled WGS sequence"/>
</dbReference>
<dbReference type="EC" id="2.7.13.3" evidence="2"/>
<evidence type="ECO:0000256" key="3">
    <source>
        <dbReference type="ARBA" id="ARBA00022553"/>
    </source>
</evidence>
<dbReference type="EMBL" id="JACXYU010000003">
    <property type="protein sequence ID" value="MBD3931762.1"/>
    <property type="molecule type" value="Genomic_DNA"/>
</dbReference>
<accession>A0A927EZT8</accession>
<evidence type="ECO:0000259" key="9">
    <source>
        <dbReference type="SMART" id="SM00387"/>
    </source>
</evidence>
<evidence type="ECO:0000256" key="8">
    <source>
        <dbReference type="SAM" id="Phobius"/>
    </source>
</evidence>
<sequence>MSVPVTTRQQLEPARPGLLAGVGALAVTAVLGTAATLAAPESARPWTAGTAVVAGAAVAVLACVAAVTAHRSGRAAATAAAEIERLRGRLAQAGARAARASDDVAELADVMLPAVVRQVRDGASAGTALHRVPGPGSPQLDRLLKRCAEEIAVGERRSAAAMAAAVKAVDRVQAQANTILAQLRDMQDRYDEDVLGDLMTVDHHTSQLSLLADRLAVLMGGTSSRQWNKPIAMERILRGAVGRIAAYPRVRLHCTSTTAIAGYAAEGVMHALAELMDNATNFSPPTDEVHVYVEERTAGLVVTIEDSGLTMADAALRRAEESVSGGCTDLAALQGTRLGLAVVGRLAAKHRLTVSFRPSSRGGTGVVVLVPQELIAQPPLPGPAATVPAPAAAPAGEWDADPAPGRPRPPGPPSTPSAPADGGDGGAGTVLPKRQRGRTLAASPGAPAPQSGSPPPAIPPASPTPHRRPHADAGSRFSAFRDAGRPPSSPLTGLEARDASPHHRSDRPGNHDADD</sequence>
<feature type="transmembrane region" description="Helical" evidence="8">
    <location>
        <begin position="18"/>
        <end position="40"/>
    </location>
</feature>
<evidence type="ECO:0000313" key="10">
    <source>
        <dbReference type="EMBL" id="MBD3931762.1"/>
    </source>
</evidence>
<dbReference type="PANTHER" id="PTHR45436:SF5">
    <property type="entry name" value="SENSOR HISTIDINE KINASE TRCS"/>
    <property type="match status" value="1"/>
</dbReference>
<feature type="compositionally biased region" description="Pro residues" evidence="7">
    <location>
        <begin position="452"/>
        <end position="463"/>
    </location>
</feature>
<keyword evidence="4" id="KW-0808">Transferase</keyword>
<dbReference type="RefSeq" id="WP_191209045.1">
    <property type="nucleotide sequence ID" value="NZ_BAABKL010000018.1"/>
</dbReference>
<evidence type="ECO:0000256" key="7">
    <source>
        <dbReference type="SAM" id="MobiDB-lite"/>
    </source>
</evidence>
<evidence type="ECO:0000256" key="2">
    <source>
        <dbReference type="ARBA" id="ARBA00012438"/>
    </source>
</evidence>
<feature type="transmembrane region" description="Helical" evidence="8">
    <location>
        <begin position="46"/>
        <end position="67"/>
    </location>
</feature>
<gene>
    <name evidence="10" type="ORF">IF129_09335</name>
</gene>
<dbReference type="InterPro" id="IPR050428">
    <property type="entry name" value="TCS_sensor_his_kinase"/>
</dbReference>
<feature type="compositionally biased region" description="Pro residues" evidence="7">
    <location>
        <begin position="404"/>
        <end position="416"/>
    </location>
</feature>
<reference evidence="10" key="1">
    <citation type="submission" date="2020-09" db="EMBL/GenBank/DDBJ databases">
        <title>Secondary metabolite and genome analysis of marine Streptomyces chumphonensis KK1-2T.</title>
        <authorList>
            <person name="Phongsopitanun W."/>
            <person name="Kanchanasin P."/>
            <person name="Pittayakhajonwut P."/>
            <person name="Suwanborirux K."/>
            <person name="Tanasupawat S."/>
        </authorList>
    </citation>
    <scope>NUCLEOTIDE SEQUENCE</scope>
    <source>
        <strain evidence="10">KK1-2</strain>
    </source>
</reference>
<evidence type="ECO:0000313" key="11">
    <source>
        <dbReference type="Proteomes" id="UP000632289"/>
    </source>
</evidence>
<dbReference type="SMART" id="SM00387">
    <property type="entry name" value="HATPase_c"/>
    <property type="match status" value="1"/>
</dbReference>
<feature type="compositionally biased region" description="Basic and acidic residues" evidence="7">
    <location>
        <begin position="495"/>
        <end position="515"/>
    </location>
</feature>
<evidence type="ECO:0000256" key="1">
    <source>
        <dbReference type="ARBA" id="ARBA00000085"/>
    </source>
</evidence>
<dbReference type="GO" id="GO:0005886">
    <property type="term" value="C:plasma membrane"/>
    <property type="evidence" value="ECO:0007669"/>
    <property type="project" value="TreeGrafter"/>
</dbReference>
<name>A0A927EZT8_9ACTN</name>
<keyword evidence="6" id="KW-0175">Coiled coil</keyword>